<dbReference type="EMBL" id="CAEKKB010000006">
    <property type="protein sequence ID" value="CAB4312748.1"/>
    <property type="molecule type" value="Genomic_DNA"/>
</dbReference>
<dbReference type="AlphaFoldDB" id="A0A6J5XNN5"/>
<protein>
    <submittedName>
        <fullName evidence="2">Uncharacterized protein</fullName>
    </submittedName>
</protein>
<name>A0A6J5XNN5_PRUAR</name>
<evidence type="ECO:0000313" key="3">
    <source>
        <dbReference type="Proteomes" id="UP000507222"/>
    </source>
</evidence>
<proteinExistence type="predicted"/>
<gene>
    <name evidence="1" type="ORF">CURHAP_LOCUS35738</name>
    <name evidence="2" type="ORF">ORAREDHAP_LOCUS35341</name>
</gene>
<sequence>MYPLHHLATDCGASVPTLGHVAYESSVPLLAQTPHICSSLLSTLFSGHLPQPCIW</sequence>
<evidence type="ECO:0000313" key="1">
    <source>
        <dbReference type="EMBL" id="CAB4282338.1"/>
    </source>
</evidence>
<dbReference type="EMBL" id="CAEKDK010000006">
    <property type="protein sequence ID" value="CAB4282338.1"/>
    <property type="molecule type" value="Genomic_DNA"/>
</dbReference>
<dbReference type="Proteomes" id="UP000507222">
    <property type="component" value="Unassembled WGS sequence"/>
</dbReference>
<reference evidence="4" key="1">
    <citation type="journal article" date="2020" name="Genome Biol.">
        <title>Gamete binning: chromosome-level and haplotype-resolved genome assembly enabled by high-throughput single-cell sequencing of gamete genomes.</title>
        <authorList>
            <person name="Campoy J.A."/>
            <person name="Sun H."/>
            <person name="Goel M."/>
            <person name="Jiao W.-B."/>
            <person name="Folz-Donahue K."/>
            <person name="Wang N."/>
            <person name="Rubio M."/>
            <person name="Liu C."/>
            <person name="Kukat C."/>
            <person name="Ruiz D."/>
            <person name="Huettel B."/>
            <person name="Schneeberger K."/>
        </authorList>
    </citation>
    <scope>NUCLEOTIDE SEQUENCE [LARGE SCALE GENOMIC DNA]</scope>
    <source>
        <strain evidence="4">cv. Rojo Pasion</strain>
    </source>
</reference>
<evidence type="ECO:0000313" key="4">
    <source>
        <dbReference type="Proteomes" id="UP000507245"/>
    </source>
</evidence>
<accession>A0A6J5XNN5</accession>
<reference evidence="2 3" key="2">
    <citation type="submission" date="2020-05" db="EMBL/GenBank/DDBJ databases">
        <authorList>
            <person name="Campoy J."/>
            <person name="Schneeberger K."/>
            <person name="Spophaly S."/>
        </authorList>
    </citation>
    <scope>NUCLEOTIDE SEQUENCE [LARGE SCALE GENOMIC DNA]</scope>
    <source>
        <strain evidence="2">PruArmRojPasFocal</strain>
    </source>
</reference>
<keyword evidence="4" id="KW-1185">Reference proteome</keyword>
<organism evidence="2 4">
    <name type="scientific">Prunus armeniaca</name>
    <name type="common">Apricot</name>
    <name type="synonym">Armeniaca vulgaris</name>
    <dbReference type="NCBI Taxonomy" id="36596"/>
    <lineage>
        <taxon>Eukaryota</taxon>
        <taxon>Viridiplantae</taxon>
        <taxon>Streptophyta</taxon>
        <taxon>Embryophyta</taxon>
        <taxon>Tracheophyta</taxon>
        <taxon>Spermatophyta</taxon>
        <taxon>Magnoliopsida</taxon>
        <taxon>eudicotyledons</taxon>
        <taxon>Gunneridae</taxon>
        <taxon>Pentapetalae</taxon>
        <taxon>rosids</taxon>
        <taxon>fabids</taxon>
        <taxon>Rosales</taxon>
        <taxon>Rosaceae</taxon>
        <taxon>Amygdaloideae</taxon>
        <taxon>Amygdaleae</taxon>
        <taxon>Prunus</taxon>
    </lineage>
</organism>
<evidence type="ECO:0000313" key="2">
    <source>
        <dbReference type="EMBL" id="CAB4312748.1"/>
    </source>
</evidence>
<dbReference type="Proteomes" id="UP000507245">
    <property type="component" value="Unassembled WGS sequence"/>
</dbReference>